<feature type="site" description="Important for catalytic activity, responsible for pKa modulation of the active site Glu and correct orientation of both the proton donor and substrate" evidence="6">
    <location>
        <position position="406"/>
    </location>
</feature>
<name>A0A9D1Z205_9BACT</name>
<dbReference type="InterPro" id="IPR050727">
    <property type="entry name" value="GH43_arabinanases"/>
</dbReference>
<dbReference type="SUPFAM" id="SSF75005">
    <property type="entry name" value="Arabinanase/levansucrase/invertase"/>
    <property type="match status" value="1"/>
</dbReference>
<keyword evidence="4 7" id="KW-0326">Glycosidase</keyword>
<feature type="active site" description="Proton donor" evidence="5">
    <location>
        <position position="455"/>
    </location>
</feature>
<dbReference type="InterPro" id="IPR023296">
    <property type="entry name" value="Glyco_hydro_beta-prop_sf"/>
</dbReference>
<dbReference type="EMBL" id="DXDA01000068">
    <property type="protein sequence ID" value="HIY69531.1"/>
    <property type="molecule type" value="Genomic_DNA"/>
</dbReference>
<evidence type="ECO:0000313" key="11">
    <source>
        <dbReference type="Proteomes" id="UP000886844"/>
    </source>
</evidence>
<dbReference type="GO" id="GO:0004553">
    <property type="term" value="F:hydrolase activity, hydrolyzing O-glycosyl compounds"/>
    <property type="evidence" value="ECO:0007669"/>
    <property type="project" value="InterPro"/>
</dbReference>
<reference evidence="10" key="2">
    <citation type="submission" date="2021-04" db="EMBL/GenBank/DDBJ databases">
        <authorList>
            <person name="Gilroy R."/>
        </authorList>
    </citation>
    <scope>NUCLEOTIDE SEQUENCE</scope>
    <source>
        <strain evidence="10">5134</strain>
    </source>
</reference>
<gene>
    <name evidence="10" type="ORF">H9828_08960</name>
</gene>
<dbReference type="PANTHER" id="PTHR43301:SF3">
    <property type="entry name" value="ARABINAN ENDO-1,5-ALPHA-L-ARABINOSIDASE A-RELATED"/>
    <property type="match status" value="1"/>
</dbReference>
<evidence type="ECO:0000256" key="8">
    <source>
        <dbReference type="SAM" id="SignalP"/>
    </source>
</evidence>
<dbReference type="InterPro" id="IPR025970">
    <property type="entry name" value="SusE"/>
</dbReference>
<comment type="caution">
    <text evidence="10">The sequence shown here is derived from an EMBL/GenBank/DDBJ whole genome shotgun (WGS) entry which is preliminary data.</text>
</comment>
<proteinExistence type="inferred from homology"/>
<comment type="similarity">
    <text evidence="2 7">Belongs to the glycosyl hydrolase 43 family.</text>
</comment>
<keyword evidence="3 7" id="KW-0378">Hydrolase</keyword>
<evidence type="ECO:0000256" key="5">
    <source>
        <dbReference type="PIRSR" id="PIRSR606710-1"/>
    </source>
</evidence>
<accession>A0A9D1Z205</accession>
<evidence type="ECO:0000256" key="6">
    <source>
        <dbReference type="PIRSR" id="PIRSR606710-2"/>
    </source>
</evidence>
<feature type="domain" description="SusE outer membrane protein" evidence="9">
    <location>
        <begin position="42"/>
        <end position="130"/>
    </location>
</feature>
<evidence type="ECO:0000256" key="7">
    <source>
        <dbReference type="RuleBase" id="RU361187"/>
    </source>
</evidence>
<dbReference type="GO" id="GO:0005975">
    <property type="term" value="P:carbohydrate metabolic process"/>
    <property type="evidence" value="ECO:0007669"/>
    <property type="project" value="InterPro"/>
</dbReference>
<dbReference type="Pfam" id="PF14292">
    <property type="entry name" value="SusE"/>
    <property type="match status" value="2"/>
</dbReference>
<dbReference type="AlphaFoldDB" id="A0A9D1Z205"/>
<evidence type="ECO:0000256" key="1">
    <source>
        <dbReference type="ARBA" id="ARBA00004834"/>
    </source>
</evidence>
<evidence type="ECO:0000256" key="4">
    <source>
        <dbReference type="ARBA" id="ARBA00023295"/>
    </source>
</evidence>
<organism evidence="10 11">
    <name type="scientific">Candidatus Alistipes intestinigallinarum</name>
    <dbReference type="NCBI Taxonomy" id="2838440"/>
    <lineage>
        <taxon>Bacteria</taxon>
        <taxon>Pseudomonadati</taxon>
        <taxon>Bacteroidota</taxon>
        <taxon>Bacteroidia</taxon>
        <taxon>Bacteroidales</taxon>
        <taxon>Rikenellaceae</taxon>
        <taxon>Alistipes</taxon>
    </lineage>
</organism>
<comment type="pathway">
    <text evidence="1">Glycan metabolism; L-arabinan degradation.</text>
</comment>
<feature type="signal peptide" evidence="8">
    <location>
        <begin position="1"/>
        <end position="19"/>
    </location>
</feature>
<dbReference type="InterPro" id="IPR006710">
    <property type="entry name" value="Glyco_hydro_43"/>
</dbReference>
<protein>
    <submittedName>
        <fullName evidence="10">Family 43 glycosylhydrolase</fullName>
    </submittedName>
</protein>
<evidence type="ECO:0000313" key="10">
    <source>
        <dbReference type="EMBL" id="HIY69531.1"/>
    </source>
</evidence>
<evidence type="ECO:0000256" key="2">
    <source>
        <dbReference type="ARBA" id="ARBA00009865"/>
    </source>
</evidence>
<feature type="active site" description="Proton acceptor" evidence="5">
    <location>
        <position position="287"/>
    </location>
</feature>
<reference evidence="10" key="1">
    <citation type="journal article" date="2021" name="PeerJ">
        <title>Extensive microbial diversity within the chicken gut microbiome revealed by metagenomics and culture.</title>
        <authorList>
            <person name="Gilroy R."/>
            <person name="Ravi A."/>
            <person name="Getino M."/>
            <person name="Pursley I."/>
            <person name="Horton D.L."/>
            <person name="Alikhan N.F."/>
            <person name="Baker D."/>
            <person name="Gharbi K."/>
            <person name="Hall N."/>
            <person name="Watson M."/>
            <person name="Adriaenssens E.M."/>
            <person name="Foster-Nyarko E."/>
            <person name="Jarju S."/>
            <person name="Secka A."/>
            <person name="Antonio M."/>
            <person name="Oren A."/>
            <person name="Chaudhuri R.R."/>
            <person name="La Ragione R."/>
            <person name="Hildebrand F."/>
            <person name="Pallen M.J."/>
        </authorList>
    </citation>
    <scope>NUCLEOTIDE SEQUENCE</scope>
    <source>
        <strain evidence="10">5134</strain>
    </source>
</reference>
<dbReference type="Proteomes" id="UP000886844">
    <property type="component" value="Unassembled WGS sequence"/>
</dbReference>
<dbReference type="PANTHER" id="PTHR43301">
    <property type="entry name" value="ARABINAN ENDO-1,5-ALPHA-L-ARABINOSIDASE"/>
    <property type="match status" value="1"/>
</dbReference>
<keyword evidence="8" id="KW-0732">Signal</keyword>
<dbReference type="CDD" id="cd18616">
    <property type="entry name" value="GH43_ABN-like"/>
    <property type="match status" value="1"/>
</dbReference>
<evidence type="ECO:0000259" key="9">
    <source>
        <dbReference type="Pfam" id="PF14292"/>
    </source>
</evidence>
<feature type="domain" description="SusE outer membrane protein" evidence="9">
    <location>
        <begin position="176"/>
        <end position="239"/>
    </location>
</feature>
<sequence length="581" mass="64058">MNNVMISTFALLCVGMLSACGQSDSDPAGPDGSSGGTNPVVSTLIAPKEGLAVNLDALNSLTFWWEAAQGSFDAYELVFDRKGGDFSAPAAAFRTEDNRTTELTLSYQELKSVYDATQQDGTASLVWSVKTLAGDQSFTSPARRSLTVTNTVEPYVVEALFTPEDGGRADLALLGESLRFSWSAARSNGQKTPSYTLLIDRQGGDFTAPLATFDAGVETEYSLTKEQVQALFDNHAEAGSQTLPLIWTVRSQVEDNTWMASATNTLTVTTLPVAYRNPLFTDFSLPDPDVIRADDGYFYLYATEHDRNDPNMKNVPIMRSADLMNWTRVGAMFTDQNHPQITNGNAGIWAPSINRIGNKYVCYYSQPGDNYKHAIGIAVSDSPTGPFVDYGKLIDSDEQGVDISIDAYLYQENGRNYLFWGSFRSISVLELTEDGLAIKDKETQKRREVAGGQYEATVVVKHDGWYYLIVSTGNYAQGGTYRLVVGRSQNLFGPYVDKDGNDMMSVHDEMILQGNDTFSSPGHCSRLITDDNGQDWILYHAYTNDLNYRCLMLDRVNWVDGWPVSPGQQPTSASVDRPVFN</sequence>
<dbReference type="Gene3D" id="2.115.10.20">
    <property type="entry name" value="Glycosyl hydrolase domain, family 43"/>
    <property type="match status" value="1"/>
</dbReference>
<dbReference type="Pfam" id="PF04616">
    <property type="entry name" value="Glyco_hydro_43"/>
    <property type="match status" value="1"/>
</dbReference>
<feature type="chain" id="PRO_5038920322" evidence="8">
    <location>
        <begin position="20"/>
        <end position="581"/>
    </location>
</feature>
<evidence type="ECO:0000256" key="3">
    <source>
        <dbReference type="ARBA" id="ARBA00022801"/>
    </source>
</evidence>